<organism evidence="1 2">
    <name type="scientific">Perkinsus olseni</name>
    <name type="common">Perkinsus atlanticus</name>
    <dbReference type="NCBI Taxonomy" id="32597"/>
    <lineage>
        <taxon>Eukaryota</taxon>
        <taxon>Sar</taxon>
        <taxon>Alveolata</taxon>
        <taxon>Perkinsozoa</taxon>
        <taxon>Perkinsea</taxon>
        <taxon>Perkinsida</taxon>
        <taxon>Perkinsidae</taxon>
        <taxon>Perkinsus</taxon>
    </lineage>
</organism>
<dbReference type="EMBL" id="JABANO010023924">
    <property type="protein sequence ID" value="KAF4722729.1"/>
    <property type="molecule type" value="Genomic_DNA"/>
</dbReference>
<gene>
    <name evidence="1" type="ORF">FOZ63_008398</name>
</gene>
<evidence type="ECO:0000313" key="2">
    <source>
        <dbReference type="Proteomes" id="UP000553632"/>
    </source>
</evidence>
<name>A0A7J6RPM5_PEROL</name>
<dbReference type="AlphaFoldDB" id="A0A7J6RPM5"/>
<feature type="non-terminal residue" evidence="1">
    <location>
        <position position="157"/>
    </location>
</feature>
<keyword evidence="2" id="KW-1185">Reference proteome</keyword>
<sequence length="157" mass="17764">VCAFTASALRTSKGVTPHKASGPLDMEDVTVTTTKKTCEVAYDNEHGYFPRRGGEMFWHFRIDQDSQSIVTKSIDCPTRSYHNRMFPEVGCRVNPLGSYHITTTHCYDAVEQLHSAMNAPSVFPDFYAEVCSHYEGLQMSSIWHVSESRDDESEDDE</sequence>
<comment type="caution">
    <text evidence="1">The sequence shown here is derived from an EMBL/GenBank/DDBJ whole genome shotgun (WGS) entry which is preliminary data.</text>
</comment>
<protein>
    <submittedName>
        <fullName evidence="1">Uncharacterized protein</fullName>
    </submittedName>
</protein>
<dbReference type="Proteomes" id="UP000553632">
    <property type="component" value="Unassembled WGS sequence"/>
</dbReference>
<accession>A0A7J6RPM5</accession>
<proteinExistence type="predicted"/>
<reference evidence="1 2" key="1">
    <citation type="submission" date="2020-04" db="EMBL/GenBank/DDBJ databases">
        <title>Perkinsus olseni comparative genomics.</title>
        <authorList>
            <person name="Bogema D.R."/>
        </authorList>
    </citation>
    <scope>NUCLEOTIDE SEQUENCE [LARGE SCALE GENOMIC DNA]</scope>
    <source>
        <strain evidence="1 2">ATCC PRA-207</strain>
    </source>
</reference>
<evidence type="ECO:0000313" key="1">
    <source>
        <dbReference type="EMBL" id="KAF4722729.1"/>
    </source>
</evidence>